<name>A0ABS2WLL7_9BACL</name>
<feature type="transmembrane region" description="Helical" evidence="8">
    <location>
        <begin position="189"/>
        <end position="209"/>
    </location>
</feature>
<comment type="caution">
    <text evidence="10">The sequence shown here is derived from an EMBL/GenBank/DDBJ whole genome shotgun (WGS) entry which is preliminary data.</text>
</comment>
<feature type="transmembrane region" description="Helical" evidence="8">
    <location>
        <begin position="541"/>
        <end position="566"/>
    </location>
</feature>
<dbReference type="EMBL" id="JAFHAP010000011">
    <property type="protein sequence ID" value="MBN2910429.1"/>
    <property type="molecule type" value="Genomic_DNA"/>
</dbReference>
<feature type="transmembrane region" description="Helical" evidence="8">
    <location>
        <begin position="93"/>
        <end position="112"/>
    </location>
</feature>
<feature type="transmembrane region" description="Helical" evidence="8">
    <location>
        <begin position="218"/>
        <end position="236"/>
    </location>
</feature>
<evidence type="ECO:0000256" key="1">
    <source>
        <dbReference type="ARBA" id="ARBA00004651"/>
    </source>
</evidence>
<feature type="domain" description="CstA N-terminal" evidence="9">
    <location>
        <begin position="33"/>
        <end position="591"/>
    </location>
</feature>
<feature type="transmembrane region" description="Helical" evidence="8">
    <location>
        <begin position="158"/>
        <end position="183"/>
    </location>
</feature>
<accession>A0ABS2WLL7</accession>
<dbReference type="Proteomes" id="UP001177120">
    <property type="component" value="Unassembled WGS sequence"/>
</dbReference>
<evidence type="ECO:0000313" key="11">
    <source>
        <dbReference type="Proteomes" id="UP001177120"/>
    </source>
</evidence>
<gene>
    <name evidence="10" type="ORF">JQC72_13060</name>
</gene>
<keyword evidence="4" id="KW-1003">Cell membrane</keyword>
<organism evidence="10 11">
    <name type="scientific">Polycladomyces zharkentensis</name>
    <dbReference type="NCBI Taxonomy" id="2807616"/>
    <lineage>
        <taxon>Bacteria</taxon>
        <taxon>Bacillati</taxon>
        <taxon>Bacillota</taxon>
        <taxon>Bacilli</taxon>
        <taxon>Bacillales</taxon>
        <taxon>Thermoactinomycetaceae</taxon>
        <taxon>Polycladomyces</taxon>
    </lineage>
</organism>
<dbReference type="PANTHER" id="PTHR30252:SF3">
    <property type="entry name" value="PYRUVATE_PROTON SYMPORTER BTST"/>
    <property type="match status" value="1"/>
</dbReference>
<reference evidence="10" key="1">
    <citation type="journal article" date="2024" name="Int. J. Syst. Evol. Microbiol.">
        <title>Polycladomyces zharkentensis sp. nov., a novel thermophilic cellulose- and starch-degrading member of the Bacillota from a geothermal aquifer in Kazakhstan.</title>
        <authorList>
            <person name="Mashzhan A."/>
            <person name="Kistaubayeva A."/>
            <person name="Javier-Lopez R."/>
            <person name="Bissenova U."/>
            <person name="Bissenbay A."/>
            <person name="Birkeland N.K."/>
        </authorList>
    </citation>
    <scope>NUCLEOTIDE SEQUENCE</scope>
    <source>
        <strain evidence="10">ZKZ2T</strain>
    </source>
</reference>
<proteinExistence type="inferred from homology"/>
<evidence type="ECO:0000256" key="5">
    <source>
        <dbReference type="ARBA" id="ARBA00022692"/>
    </source>
</evidence>
<feature type="transmembrane region" description="Helical" evidence="8">
    <location>
        <begin position="34"/>
        <end position="52"/>
    </location>
</feature>
<feature type="transmembrane region" description="Helical" evidence="8">
    <location>
        <begin position="284"/>
        <end position="305"/>
    </location>
</feature>
<keyword evidence="11" id="KW-1185">Reference proteome</keyword>
<comment type="subcellular location">
    <subcellularLocation>
        <location evidence="1">Cell membrane</location>
        <topology evidence="1">Multi-pass membrane protein</topology>
    </subcellularLocation>
</comment>
<keyword evidence="7 8" id="KW-0472">Membrane</keyword>
<keyword evidence="6 8" id="KW-1133">Transmembrane helix</keyword>
<comment type="similarity">
    <text evidence="2">Belongs to the peptide transporter carbon starvation (CstA) (TC 2.A.114) family.</text>
</comment>
<feature type="transmembrane region" description="Helical" evidence="8">
    <location>
        <begin position="256"/>
        <end position="277"/>
    </location>
</feature>
<feature type="transmembrane region" description="Helical" evidence="8">
    <location>
        <begin position="642"/>
        <end position="664"/>
    </location>
</feature>
<evidence type="ECO:0000259" key="9">
    <source>
        <dbReference type="Pfam" id="PF02554"/>
    </source>
</evidence>
<dbReference type="PANTHER" id="PTHR30252">
    <property type="entry name" value="INNER MEMBRANE PEPTIDE TRANSPORTER"/>
    <property type="match status" value="1"/>
</dbReference>
<dbReference type="RefSeq" id="WP_205496368.1">
    <property type="nucleotide sequence ID" value="NZ_JAFHAP010000011.1"/>
</dbReference>
<feature type="transmembrane region" description="Helical" evidence="8">
    <location>
        <begin position="366"/>
        <end position="393"/>
    </location>
</feature>
<evidence type="ECO:0000256" key="8">
    <source>
        <dbReference type="SAM" id="Phobius"/>
    </source>
</evidence>
<dbReference type="Pfam" id="PF02554">
    <property type="entry name" value="CstA"/>
    <property type="match status" value="1"/>
</dbReference>
<feature type="transmembrane region" description="Helical" evidence="8">
    <location>
        <begin position="118"/>
        <end position="137"/>
    </location>
</feature>
<dbReference type="InterPro" id="IPR051605">
    <property type="entry name" value="CstA"/>
</dbReference>
<feature type="transmembrane region" description="Helical" evidence="8">
    <location>
        <begin position="325"/>
        <end position="345"/>
    </location>
</feature>
<evidence type="ECO:0000313" key="10">
    <source>
        <dbReference type="EMBL" id="MBN2910429.1"/>
    </source>
</evidence>
<sequence>MNKWASVLLWGLISAAGAAGFAVLALNRGETVNAAWMLVAAICTYAIAYRFYSRFLANKVFGLDDNRQTPAERINDGKDYVPTNKWVLFGHHFAAIAGAGPLVGPILAAQMGYLPGTLWILVGVVLGGAVQDFIILFGSMRRNGKSLGEMAKQEIGPVGGFIALFAILGIMIILLAVLALVVVKALAHSPWGMFTIAATIPIALFMGVYMRYIRPGRVLETSLIGFGLLLLSLYLGQYVSKHPTLSDMFTFEGTTIAWMMIIYGFVASVIPVWLLLAPRDYLSTFLKIGTIGALALGILLVLPPLQMPAFTKFIDGTGPVFAGDLFPFVFITIACGAVSGFHSLVSSGTTPKMIARESHARSIGYGAMLMESFVAIMAMIAACALTPGVYFAMNSPAAAIGTDVVTAAKTITSWGFTLTPDQLQTLAKDIGEQTLLSRTGGAPTLAVGMAQIFSAVIGGKALMAFWYHFAILFEAVFILTTIDAGTRVGRFMLQDLLGHFHKKLGDTSNYFANVLASGLVVAAWGYFLYQGVVDPLGGINTLWPLFGIANQMLAVVALVVGTTILLKMGKTRYAWVTLLPTAWLTTVTMTAGWQKLFDPSAKVSFLAAADKYQAAINAGKVLPPAQSMEEMHRIVLNNQIDAILTAIFMLLVTLIILDALRVWYKLIIKRERLPLMETPYTPVTSTR</sequence>
<feature type="transmembrane region" description="Helical" evidence="8">
    <location>
        <begin position="573"/>
        <end position="593"/>
    </location>
</feature>
<evidence type="ECO:0000256" key="2">
    <source>
        <dbReference type="ARBA" id="ARBA00007755"/>
    </source>
</evidence>
<feature type="transmembrane region" description="Helical" evidence="8">
    <location>
        <begin position="465"/>
        <end position="489"/>
    </location>
</feature>
<feature type="transmembrane region" description="Helical" evidence="8">
    <location>
        <begin position="510"/>
        <end position="529"/>
    </location>
</feature>
<evidence type="ECO:0000256" key="4">
    <source>
        <dbReference type="ARBA" id="ARBA00022475"/>
    </source>
</evidence>
<dbReference type="InterPro" id="IPR003706">
    <property type="entry name" value="CstA_N"/>
</dbReference>
<evidence type="ECO:0000256" key="3">
    <source>
        <dbReference type="ARBA" id="ARBA00022448"/>
    </source>
</evidence>
<keyword evidence="3" id="KW-0813">Transport</keyword>
<keyword evidence="5 8" id="KW-0812">Transmembrane</keyword>
<protein>
    <submittedName>
        <fullName evidence="10">Carbon starvation protein A</fullName>
    </submittedName>
</protein>
<evidence type="ECO:0000256" key="7">
    <source>
        <dbReference type="ARBA" id="ARBA00023136"/>
    </source>
</evidence>
<evidence type="ECO:0000256" key="6">
    <source>
        <dbReference type="ARBA" id="ARBA00022989"/>
    </source>
</evidence>